<feature type="chain" id="PRO_5012359873" description="PDZ domain-containing protein" evidence="1">
    <location>
        <begin position="27"/>
        <end position="483"/>
    </location>
</feature>
<gene>
    <name evidence="3" type="ORF">CJ255_15845</name>
</gene>
<dbReference type="InterPro" id="IPR036034">
    <property type="entry name" value="PDZ_sf"/>
</dbReference>
<dbReference type="SMART" id="SM00228">
    <property type="entry name" value="PDZ"/>
    <property type="match status" value="1"/>
</dbReference>
<dbReference type="GO" id="GO:0030288">
    <property type="term" value="C:outer membrane-bounded periplasmic space"/>
    <property type="evidence" value="ECO:0007669"/>
    <property type="project" value="TreeGrafter"/>
</dbReference>
<keyword evidence="1" id="KW-0732">Signal</keyword>
<dbReference type="PANTHER" id="PTHR32060:SF30">
    <property type="entry name" value="CARBOXY-TERMINAL PROCESSING PROTEASE CTPA"/>
    <property type="match status" value="1"/>
</dbReference>
<dbReference type="GO" id="GO:0008236">
    <property type="term" value="F:serine-type peptidase activity"/>
    <property type="evidence" value="ECO:0007669"/>
    <property type="project" value="InterPro"/>
</dbReference>
<dbReference type="CDD" id="cd07562">
    <property type="entry name" value="Peptidase_S41_TRI"/>
    <property type="match status" value="1"/>
</dbReference>
<dbReference type="InterPro" id="IPR001478">
    <property type="entry name" value="PDZ"/>
</dbReference>
<comment type="caution">
    <text evidence="3">The sequence shown here is derived from an EMBL/GenBank/DDBJ whole genome shotgun (WGS) entry which is preliminary data.</text>
</comment>
<dbReference type="AlphaFoldDB" id="A0A2A6RGR4"/>
<feature type="signal peptide" evidence="1">
    <location>
        <begin position="1"/>
        <end position="26"/>
    </location>
</feature>
<dbReference type="EMBL" id="NQWI01000089">
    <property type="protein sequence ID" value="PDW02079.1"/>
    <property type="molecule type" value="Genomic_DNA"/>
</dbReference>
<proteinExistence type="predicted"/>
<protein>
    <recommendedName>
        <fullName evidence="2">PDZ domain-containing protein</fullName>
    </recommendedName>
</protein>
<dbReference type="InterPro" id="IPR005151">
    <property type="entry name" value="Tail-specific_protease"/>
</dbReference>
<dbReference type="GO" id="GO:0007165">
    <property type="term" value="P:signal transduction"/>
    <property type="evidence" value="ECO:0007669"/>
    <property type="project" value="TreeGrafter"/>
</dbReference>
<dbReference type="RefSeq" id="WP_097645073.1">
    <property type="nucleotide sequence ID" value="NZ_NQWI01000089.1"/>
</dbReference>
<dbReference type="SUPFAM" id="SSF52096">
    <property type="entry name" value="ClpP/crotonase"/>
    <property type="match status" value="1"/>
</dbReference>
<dbReference type="PROSITE" id="PS50106">
    <property type="entry name" value="PDZ"/>
    <property type="match status" value="1"/>
</dbReference>
<dbReference type="Gene3D" id="3.90.226.10">
    <property type="entry name" value="2-enoyl-CoA Hydratase, Chain A, domain 1"/>
    <property type="match status" value="1"/>
</dbReference>
<evidence type="ECO:0000256" key="1">
    <source>
        <dbReference type="SAM" id="SignalP"/>
    </source>
</evidence>
<evidence type="ECO:0000313" key="3">
    <source>
        <dbReference type="EMBL" id="PDW02079.1"/>
    </source>
</evidence>
<dbReference type="Gene3D" id="2.30.42.10">
    <property type="match status" value="1"/>
</dbReference>
<dbReference type="Proteomes" id="UP000220527">
    <property type="component" value="Unassembled WGS sequence"/>
</dbReference>
<dbReference type="Gene3D" id="3.30.750.44">
    <property type="match status" value="1"/>
</dbReference>
<dbReference type="PANTHER" id="PTHR32060">
    <property type="entry name" value="TAIL-SPECIFIC PROTEASE"/>
    <property type="match status" value="1"/>
</dbReference>
<dbReference type="InterPro" id="IPR029045">
    <property type="entry name" value="ClpP/crotonase-like_dom_sf"/>
</dbReference>
<name>A0A2A6RGR4_9CHLR</name>
<dbReference type="Pfam" id="PF17820">
    <property type="entry name" value="PDZ_6"/>
    <property type="match status" value="1"/>
</dbReference>
<dbReference type="InterPro" id="IPR028204">
    <property type="entry name" value="Tricorn_C1"/>
</dbReference>
<dbReference type="Pfam" id="PF03572">
    <property type="entry name" value="Peptidase_S41"/>
    <property type="match status" value="1"/>
</dbReference>
<organism evidence="3 4">
    <name type="scientific">Candidatus Viridilinea mediisalina</name>
    <dbReference type="NCBI Taxonomy" id="2024553"/>
    <lineage>
        <taxon>Bacteria</taxon>
        <taxon>Bacillati</taxon>
        <taxon>Chloroflexota</taxon>
        <taxon>Chloroflexia</taxon>
        <taxon>Chloroflexales</taxon>
        <taxon>Chloroflexineae</taxon>
        <taxon>Oscillochloridaceae</taxon>
        <taxon>Candidatus Viridilinea</taxon>
    </lineage>
</organism>
<dbReference type="InterPro" id="IPR041489">
    <property type="entry name" value="PDZ_6"/>
</dbReference>
<reference evidence="4" key="1">
    <citation type="submission" date="2017-08" db="EMBL/GenBank/DDBJ databases">
        <authorList>
            <person name="Grouzdev D.S."/>
            <person name="Gaisin V.A."/>
            <person name="Rysina M.S."/>
            <person name="Gorlenko V.M."/>
        </authorList>
    </citation>
    <scope>NUCLEOTIDE SEQUENCE [LARGE SCALE GENOMIC DNA]</scope>
    <source>
        <strain evidence="4">Kir15-3F</strain>
    </source>
</reference>
<accession>A0A2A6RGR4</accession>
<dbReference type="SMART" id="SM00245">
    <property type="entry name" value="TSPc"/>
    <property type="match status" value="1"/>
</dbReference>
<evidence type="ECO:0000259" key="2">
    <source>
        <dbReference type="PROSITE" id="PS50106"/>
    </source>
</evidence>
<evidence type="ECO:0000313" key="4">
    <source>
        <dbReference type="Proteomes" id="UP000220527"/>
    </source>
</evidence>
<dbReference type="OrthoDB" id="140998at2"/>
<dbReference type="GO" id="GO:0004175">
    <property type="term" value="F:endopeptidase activity"/>
    <property type="evidence" value="ECO:0007669"/>
    <property type="project" value="TreeGrafter"/>
</dbReference>
<dbReference type="GO" id="GO:0006508">
    <property type="term" value="P:proteolysis"/>
    <property type="evidence" value="ECO:0007669"/>
    <property type="project" value="InterPro"/>
</dbReference>
<feature type="domain" description="PDZ" evidence="2">
    <location>
        <begin position="190"/>
        <end position="239"/>
    </location>
</feature>
<sequence>MNRVLCVVIGSLVVLCLVGCAGSAPAAPAQLLEPTLVALATVEPAPLAPTPALTPTAGVSVSPTVLPPSAEPTQPALATMTPAPPTFEVTPTTVVTVASSIYIEAPDPPELDLGLRQQIFYEVWQIINTNYLYTDFGGVDWGAVREEFEPRIEQATSDERFYQEIEALVARLDDQHSRFLPPQAAERQDILSSGREEQVGIGAIYRDFGDGLLLQQVFPGGPAARAGLQPRDRIVAINGNFYRMGSLEGREGSEVRLTVVRPDEPNRDIVLTRARIEGQITPLAQRLPGEIGYLKITTLWVSDMDKQVGAALADLLEAQPLRGMIIDLRSNPGGWRSVMQGVLSHFTLGEVGAFTSRHGAIELNIASIADPDMRGIPLVVLVDQRTASYAELIAAILQSQAGAMVLGMPTAGNTETIYSYELTGGGRLWVAQEGFILPDGRDLEDVGVQPDLALPEDWTHFSEANDPGITTALRLLSPQAGGN</sequence>
<dbReference type="SUPFAM" id="SSF50156">
    <property type="entry name" value="PDZ domain-like"/>
    <property type="match status" value="1"/>
</dbReference>
<dbReference type="Pfam" id="PF14684">
    <property type="entry name" value="Tricorn_C1"/>
    <property type="match status" value="1"/>
</dbReference>
<keyword evidence="4" id="KW-1185">Reference proteome</keyword>